<dbReference type="Proteomes" id="UP000231990">
    <property type="component" value="Unassembled WGS sequence"/>
</dbReference>
<dbReference type="GO" id="GO:0016020">
    <property type="term" value="C:membrane"/>
    <property type="evidence" value="ECO:0007669"/>
    <property type="project" value="InterPro"/>
</dbReference>
<dbReference type="AlphaFoldDB" id="A0A2M9ZMH1"/>
<evidence type="ECO:0000256" key="6">
    <source>
        <dbReference type="SAM" id="Coils"/>
    </source>
</evidence>
<dbReference type="Pfam" id="PF04347">
    <property type="entry name" value="FliO"/>
    <property type="match status" value="1"/>
</dbReference>
<dbReference type="EMBL" id="NPDZ01000005">
    <property type="protein sequence ID" value="PJZ73214.1"/>
    <property type="molecule type" value="Genomic_DNA"/>
</dbReference>
<sequence>MDSRIYLSIHFKSGIRALAISLLVWLAILGSQSVLAQSSEREAMDEILQKELKGENAKKPNSPENEAKTSGSENNSGTGNQGKNVEGTTAELANPVEERYKPISEGPSLIGILFRIVLVLGVLCGAAFWLLRTVSNSREAKLPIKGEMSLLGSLVLGANKQLQIVEVTGQVFILGVADNGISLISEISDPETKAKIQRMKDEYHPPEGGFIVSVLEQLKDLNTRIGGKSVSDAEVSSSVQVERKEKQKKLKQKLDEIKRERDHLEKGLFDLS</sequence>
<dbReference type="RefSeq" id="WP_100713363.1">
    <property type="nucleotide sequence ID" value="NZ_NPDY01000005.1"/>
</dbReference>
<keyword evidence="10" id="KW-0282">Flagellum</keyword>
<feature type="transmembrane region" description="Helical" evidence="8">
    <location>
        <begin position="109"/>
        <end position="131"/>
    </location>
</feature>
<keyword evidence="10" id="KW-0966">Cell projection</keyword>
<comment type="caution">
    <text evidence="10">The sequence shown here is derived from an EMBL/GenBank/DDBJ whole genome shotgun (WGS) entry which is preliminary data.</text>
</comment>
<keyword evidence="6" id="KW-0175">Coiled coil</keyword>
<keyword evidence="10" id="KW-0969">Cilium</keyword>
<evidence type="ECO:0000256" key="4">
    <source>
        <dbReference type="ARBA" id="ARBA00022989"/>
    </source>
</evidence>
<dbReference type="OrthoDB" id="327599at2"/>
<keyword evidence="11" id="KW-1185">Reference proteome</keyword>
<feature type="region of interest" description="Disordered" evidence="7">
    <location>
        <begin position="51"/>
        <end position="87"/>
    </location>
</feature>
<keyword evidence="5 8" id="KW-0472">Membrane</keyword>
<dbReference type="GO" id="GO:0044781">
    <property type="term" value="P:bacterial-type flagellum organization"/>
    <property type="evidence" value="ECO:0007669"/>
    <property type="project" value="InterPro"/>
</dbReference>
<evidence type="ECO:0000313" key="9">
    <source>
        <dbReference type="EMBL" id="PJZ70026.1"/>
    </source>
</evidence>
<dbReference type="InterPro" id="IPR022781">
    <property type="entry name" value="Flagellar_biosynth_FliO"/>
</dbReference>
<feature type="coiled-coil region" evidence="6">
    <location>
        <begin position="240"/>
        <end position="267"/>
    </location>
</feature>
<reference evidence="11 12" key="1">
    <citation type="submission" date="2017-07" db="EMBL/GenBank/DDBJ databases">
        <title>Leptospira spp. isolated from tropical soils.</title>
        <authorList>
            <person name="Thibeaux R."/>
            <person name="Iraola G."/>
            <person name="Ferres I."/>
            <person name="Bierque E."/>
            <person name="Girault D."/>
            <person name="Soupe-Gilbert M.-E."/>
            <person name="Picardeau M."/>
            <person name="Goarant C."/>
        </authorList>
    </citation>
    <scope>NUCLEOTIDE SEQUENCE [LARGE SCALE GENOMIC DNA]</scope>
    <source>
        <strain evidence="10 12">FH1-B-B1</strain>
        <strain evidence="9 11">FH1-B-C1</strain>
    </source>
</reference>
<gene>
    <name evidence="9" type="ORF">CH360_07255</name>
    <name evidence="10" type="ORF">CH373_09510</name>
</gene>
<protein>
    <submittedName>
        <fullName evidence="10">Flagellar biosynthetic protein FliO</fullName>
    </submittedName>
</protein>
<proteinExistence type="predicted"/>
<keyword evidence="2" id="KW-1003">Cell membrane</keyword>
<dbReference type="EMBL" id="NPDY01000005">
    <property type="protein sequence ID" value="PJZ70026.1"/>
    <property type="molecule type" value="Genomic_DNA"/>
</dbReference>
<organism evidence="10 12">
    <name type="scientific">Leptospira perolatii</name>
    <dbReference type="NCBI Taxonomy" id="2023191"/>
    <lineage>
        <taxon>Bacteria</taxon>
        <taxon>Pseudomonadati</taxon>
        <taxon>Spirochaetota</taxon>
        <taxon>Spirochaetia</taxon>
        <taxon>Leptospirales</taxon>
        <taxon>Leptospiraceae</taxon>
        <taxon>Leptospira</taxon>
    </lineage>
</organism>
<evidence type="ECO:0000256" key="5">
    <source>
        <dbReference type="ARBA" id="ARBA00023136"/>
    </source>
</evidence>
<evidence type="ECO:0000313" key="12">
    <source>
        <dbReference type="Proteomes" id="UP000231990"/>
    </source>
</evidence>
<evidence type="ECO:0000256" key="3">
    <source>
        <dbReference type="ARBA" id="ARBA00022692"/>
    </source>
</evidence>
<keyword evidence="3 8" id="KW-0812">Transmembrane</keyword>
<keyword evidence="4 8" id="KW-1133">Transmembrane helix</keyword>
<evidence type="ECO:0000256" key="7">
    <source>
        <dbReference type="SAM" id="MobiDB-lite"/>
    </source>
</evidence>
<evidence type="ECO:0000256" key="1">
    <source>
        <dbReference type="ARBA" id="ARBA00004236"/>
    </source>
</evidence>
<feature type="compositionally biased region" description="Polar residues" evidence="7">
    <location>
        <begin position="62"/>
        <end position="87"/>
    </location>
</feature>
<evidence type="ECO:0000313" key="11">
    <source>
        <dbReference type="Proteomes" id="UP000231962"/>
    </source>
</evidence>
<comment type="subcellular location">
    <subcellularLocation>
        <location evidence="1">Cell membrane</location>
    </subcellularLocation>
</comment>
<evidence type="ECO:0000256" key="2">
    <source>
        <dbReference type="ARBA" id="ARBA00022475"/>
    </source>
</evidence>
<accession>A0A2M9ZMH1</accession>
<dbReference type="Proteomes" id="UP000231962">
    <property type="component" value="Unassembled WGS sequence"/>
</dbReference>
<name>A0A2M9ZMH1_9LEPT</name>
<evidence type="ECO:0000313" key="10">
    <source>
        <dbReference type="EMBL" id="PJZ73214.1"/>
    </source>
</evidence>
<evidence type="ECO:0000256" key="8">
    <source>
        <dbReference type="SAM" id="Phobius"/>
    </source>
</evidence>